<dbReference type="SMART" id="SM00248">
    <property type="entry name" value="ANK"/>
    <property type="match status" value="8"/>
</dbReference>
<accession>A0A6F9DIL4</accession>
<evidence type="ECO:0000313" key="4">
    <source>
        <dbReference type="EMBL" id="CAB3262745.1"/>
    </source>
</evidence>
<name>A0A6F9DIL4_9ASCI</name>
<sequence>MSLRTRINGFTAWANLRLVPYDSLLNNVLLDLTKGNHVQQLLHSMTGKTLKKLQSFEGLTQAQKVTRIEWFVEELKKSDVVPDDVKVDCRMFAMKSADHVFHLLWRLVAYDIWFTWERMEFLQQDNDENLSEIPFRWTPEPPPKKKKRRVIRTSDTMMSGFGSSSQVVQDATPSPEPEGFEQFIGADRMKAAKPHRPKGGWYSYPSPDECILEMINSQLQLVSEGHKFTVYSLDDLVDSRALCGLINSFIPGTFTTEVMLNDRWTINLALETAGKMLYASNPMGSGDLSEADPKSICSYLCFFFMSCYKLKQSKAVINRLKELILLIQEVSGELAKLPEHLESMQDLKFKKQLQEQLEEYYQEQSNLKEAYDIEYINFWLKHIKQVQEETRKVIAQKMMERFDLVQVPRNMTINDLCMSVAVNLQLTQGSGFYRAYEKETCNPDRRIVLRVKKTKQFLDDFTGVEGSRNIRDLLGIPQGEVYVLEPALYPEYEFYLESMSRNKTLKTNSTFLYQVFPGNTTQWQRLFFKAVRDGDFDVVKKMVLFFSESHPNFIACREANSGNTILHVAARFGQFNICKFLLESGCNVNAKNVTGCTALFFAAEGLHRRVAQLLIEWGCNTKIQNFSCQTAFDLMRHEDMKTSLKEIAALWQATVPQVVRGRLDPLHRVVKDHMLGIRPMADISARCLKGSTLMHTAVHFEDITAIKNLLKVRVDINLRDYQGATPLHRARSIETLELLLDSNADVNAADNEGNVALHVRAYGENNKPSFLDGIKILVDHDADITHRNKKQLMPVHCAAMQGRKDIIELLLEESDDLIKSEVDKEAIDSPPSLPYLALAGNHLPCATWLVQQGFLFKTDECNRIIYKILKQEVSLDERAEATRFLLKNGGLVSLKYPGGDTSVHLASRMTGPTDVLQVLFEFGAKVDGVNDEGSTSLFDAMKTNNFEAASVLINQGADVRWKNNQGHTALDLIHDYDEWIACTFFSDDIIARFKAYKLKNARDLIRNISKKLNDDAHRMKSLLRQNMPRPFLSLPSNLATSPGNGGYLQRGTSPVPKFPLYGFPALAPPANKAGFGQLRQEVKFSHKLALPPVTIPQVNNRDTPQPTY</sequence>
<keyword evidence="2 3" id="KW-0040">ANK repeat</keyword>
<evidence type="ECO:0000256" key="3">
    <source>
        <dbReference type="PROSITE-ProRule" id="PRU00023"/>
    </source>
</evidence>
<gene>
    <name evidence="4" type="primary">LOC100182602</name>
</gene>
<feature type="repeat" description="ANK" evidence="3">
    <location>
        <begin position="898"/>
        <end position="931"/>
    </location>
</feature>
<dbReference type="InterPro" id="IPR002110">
    <property type="entry name" value="Ankyrin_rpt"/>
</dbReference>
<dbReference type="SUPFAM" id="SSF48403">
    <property type="entry name" value="Ankyrin repeat"/>
    <property type="match status" value="1"/>
</dbReference>
<dbReference type="AlphaFoldDB" id="A0A6F9DIL4"/>
<dbReference type="PROSITE" id="PS50297">
    <property type="entry name" value="ANK_REP_REGION"/>
    <property type="match status" value="2"/>
</dbReference>
<dbReference type="Gene3D" id="1.10.418.10">
    <property type="entry name" value="Calponin-like domain"/>
    <property type="match status" value="1"/>
</dbReference>
<feature type="repeat" description="ANK" evidence="3">
    <location>
        <begin position="689"/>
        <end position="721"/>
    </location>
</feature>
<feature type="repeat" description="ANK" evidence="3">
    <location>
        <begin position="561"/>
        <end position="593"/>
    </location>
</feature>
<organism evidence="4">
    <name type="scientific">Phallusia mammillata</name>
    <dbReference type="NCBI Taxonomy" id="59560"/>
    <lineage>
        <taxon>Eukaryota</taxon>
        <taxon>Metazoa</taxon>
        <taxon>Chordata</taxon>
        <taxon>Tunicata</taxon>
        <taxon>Ascidiacea</taxon>
        <taxon>Phlebobranchia</taxon>
        <taxon>Ascidiidae</taxon>
        <taxon>Phallusia</taxon>
    </lineage>
</organism>
<keyword evidence="1" id="KW-0677">Repeat</keyword>
<dbReference type="Gene3D" id="1.25.40.20">
    <property type="entry name" value="Ankyrin repeat-containing domain"/>
    <property type="match status" value="3"/>
</dbReference>
<dbReference type="PANTHER" id="PTHR24126:SF14">
    <property type="entry name" value="ANK_REP_REGION DOMAIN-CONTAINING PROTEIN"/>
    <property type="match status" value="1"/>
</dbReference>
<dbReference type="EMBL" id="LR786883">
    <property type="protein sequence ID" value="CAB3262745.1"/>
    <property type="molecule type" value="mRNA"/>
</dbReference>
<dbReference type="SUPFAM" id="SSF47576">
    <property type="entry name" value="Calponin-homology domain, CH-domain"/>
    <property type="match status" value="1"/>
</dbReference>
<dbReference type="PANTHER" id="PTHR24126">
    <property type="entry name" value="ANKYRIN REPEAT, PH AND SEC7 DOMAIN CONTAINING PROTEIN SECG-RELATED"/>
    <property type="match status" value="1"/>
</dbReference>
<dbReference type="InterPro" id="IPR036770">
    <property type="entry name" value="Ankyrin_rpt-contain_sf"/>
</dbReference>
<feature type="repeat" description="ANK" evidence="3">
    <location>
        <begin position="932"/>
        <end position="964"/>
    </location>
</feature>
<evidence type="ECO:0000256" key="2">
    <source>
        <dbReference type="ARBA" id="ARBA00023043"/>
    </source>
</evidence>
<dbReference type="InterPro" id="IPR036872">
    <property type="entry name" value="CH_dom_sf"/>
</dbReference>
<dbReference type="Pfam" id="PF12796">
    <property type="entry name" value="Ank_2"/>
    <property type="match status" value="2"/>
</dbReference>
<protein>
    <submittedName>
        <fullName evidence="4">Uncharacterized protein LOC100182602</fullName>
    </submittedName>
</protein>
<proteinExistence type="evidence at transcript level"/>
<evidence type="ECO:0000256" key="1">
    <source>
        <dbReference type="ARBA" id="ARBA00022737"/>
    </source>
</evidence>
<reference evidence="4" key="1">
    <citation type="submission" date="2020-04" db="EMBL/GenBank/DDBJ databases">
        <authorList>
            <person name="Neveu A P."/>
        </authorList>
    </citation>
    <scope>NUCLEOTIDE SEQUENCE</scope>
    <source>
        <tissue evidence="4">Whole embryo</tissue>
    </source>
</reference>
<dbReference type="PROSITE" id="PS50088">
    <property type="entry name" value="ANK_REPEAT"/>
    <property type="match status" value="4"/>
</dbReference>